<keyword evidence="2" id="KW-1185">Reference proteome</keyword>
<comment type="caution">
    <text evidence="1">The sequence shown here is derived from an EMBL/GenBank/DDBJ whole genome shotgun (WGS) entry which is preliminary data.</text>
</comment>
<evidence type="ECO:0000313" key="2">
    <source>
        <dbReference type="Proteomes" id="UP001157418"/>
    </source>
</evidence>
<dbReference type="PANTHER" id="PTHR33103:SF110">
    <property type="entry name" value="DUF674 FAMILY PROTEIN"/>
    <property type="match status" value="1"/>
</dbReference>
<dbReference type="AlphaFoldDB" id="A0AAU9MU48"/>
<dbReference type="PANTHER" id="PTHR33103">
    <property type="entry name" value="OS01G0153900 PROTEIN"/>
    <property type="match status" value="1"/>
</dbReference>
<dbReference type="InterPro" id="IPR007750">
    <property type="entry name" value="DUF674"/>
</dbReference>
<accession>A0AAU9MU48</accession>
<sequence>MAFPNMVLKLLVQRRTQKVLFAEATKEFVDFLLHIFSLPLGTLIQLRGSNQMVGSLGQLKESVEILNQAYFQPGIRKDDIVNPKTTFNGNMPLLSNDASMDDEPYTPKTLYSCGALMNFRLTPAGPPKKDDEAAMKEAERKKVLQGGYVKEVVTYMVMDNLVVKPMSTISSITLINSFGVNDLNQLEEKLFSFGNDEALELLKASLMTDQVLTTLFRQME</sequence>
<dbReference type="Proteomes" id="UP001157418">
    <property type="component" value="Unassembled WGS sequence"/>
</dbReference>
<dbReference type="Pfam" id="PF05056">
    <property type="entry name" value="DUF674"/>
    <property type="match status" value="1"/>
</dbReference>
<evidence type="ECO:0000313" key="1">
    <source>
        <dbReference type="EMBL" id="CAH1430566.1"/>
    </source>
</evidence>
<proteinExistence type="predicted"/>
<reference evidence="1 2" key="1">
    <citation type="submission" date="2022-01" db="EMBL/GenBank/DDBJ databases">
        <authorList>
            <person name="Xiong W."/>
            <person name="Schranz E."/>
        </authorList>
    </citation>
    <scope>NUCLEOTIDE SEQUENCE [LARGE SCALE GENOMIC DNA]</scope>
</reference>
<dbReference type="EMBL" id="CAKMRJ010003334">
    <property type="protein sequence ID" value="CAH1430566.1"/>
    <property type="molecule type" value="Genomic_DNA"/>
</dbReference>
<gene>
    <name evidence="1" type="ORF">LVIROSA_LOCUS17330</name>
</gene>
<name>A0AAU9MU48_9ASTR</name>
<protein>
    <submittedName>
        <fullName evidence="1">Uncharacterized protein</fullName>
    </submittedName>
</protein>
<organism evidence="1 2">
    <name type="scientific">Lactuca virosa</name>
    <dbReference type="NCBI Taxonomy" id="75947"/>
    <lineage>
        <taxon>Eukaryota</taxon>
        <taxon>Viridiplantae</taxon>
        <taxon>Streptophyta</taxon>
        <taxon>Embryophyta</taxon>
        <taxon>Tracheophyta</taxon>
        <taxon>Spermatophyta</taxon>
        <taxon>Magnoliopsida</taxon>
        <taxon>eudicotyledons</taxon>
        <taxon>Gunneridae</taxon>
        <taxon>Pentapetalae</taxon>
        <taxon>asterids</taxon>
        <taxon>campanulids</taxon>
        <taxon>Asterales</taxon>
        <taxon>Asteraceae</taxon>
        <taxon>Cichorioideae</taxon>
        <taxon>Cichorieae</taxon>
        <taxon>Lactucinae</taxon>
        <taxon>Lactuca</taxon>
    </lineage>
</organism>